<dbReference type="GO" id="GO:0016787">
    <property type="term" value="F:hydrolase activity"/>
    <property type="evidence" value="ECO:0007669"/>
    <property type="project" value="UniProtKB-KW"/>
</dbReference>
<evidence type="ECO:0000256" key="2">
    <source>
        <dbReference type="ARBA" id="ARBA00022801"/>
    </source>
</evidence>
<dbReference type="Gene3D" id="3.40.630.10">
    <property type="entry name" value="Zn peptidases"/>
    <property type="match status" value="1"/>
</dbReference>
<name>A0A245ZRT4_9SPHN</name>
<proteinExistence type="predicted"/>
<dbReference type="SUPFAM" id="SSF53187">
    <property type="entry name" value="Zn-dependent exopeptidases"/>
    <property type="match status" value="1"/>
</dbReference>
<dbReference type="EMBL" id="NBBJ01000001">
    <property type="protein sequence ID" value="OWK32436.1"/>
    <property type="molecule type" value="Genomic_DNA"/>
</dbReference>
<keyword evidence="5" id="KW-1185">Reference proteome</keyword>
<dbReference type="InterPro" id="IPR036264">
    <property type="entry name" value="Bact_exopeptidase_dim_dom"/>
</dbReference>
<keyword evidence="1" id="KW-0479">Metal-binding</keyword>
<accession>A0A245ZRT4</accession>
<dbReference type="Pfam" id="PF07687">
    <property type="entry name" value="M20_dimer"/>
    <property type="match status" value="1"/>
</dbReference>
<dbReference type="PANTHER" id="PTHR43808">
    <property type="entry name" value="ACETYLORNITHINE DEACETYLASE"/>
    <property type="match status" value="1"/>
</dbReference>
<dbReference type="InterPro" id="IPR050072">
    <property type="entry name" value="Peptidase_M20A"/>
</dbReference>
<dbReference type="Proteomes" id="UP000197783">
    <property type="component" value="Unassembled WGS sequence"/>
</dbReference>
<sequence>MFTKGKYKGKAKAFFSLDGGGLEGVTVGGAGSKRYRATFRGPGGHSYGAFGLVNPMAAMSQAVVDFYKIPVPAEPKTTYSASVVSGGTSVNAIPREVWMEFDMRSESAEALASVEKKFLATLQQAVATENEARSTKEGAITVEPKLIGDRPAGQTPLTADIVQYATAAYRAEGLPISYGAGSTDSNIPISLGIPAITISRVSEGGRGHSLDEWISVEKPGNLKVKRIGLTMILATAGM</sequence>
<feature type="domain" description="Peptidase M20 dimerisation" evidence="3">
    <location>
        <begin position="31"/>
        <end position="125"/>
    </location>
</feature>
<evidence type="ECO:0000256" key="1">
    <source>
        <dbReference type="ARBA" id="ARBA00022723"/>
    </source>
</evidence>
<comment type="caution">
    <text evidence="4">The sequence shown here is derived from an EMBL/GenBank/DDBJ whole genome shotgun (WGS) entry which is preliminary data.</text>
</comment>
<evidence type="ECO:0000313" key="4">
    <source>
        <dbReference type="EMBL" id="OWK32436.1"/>
    </source>
</evidence>
<dbReference type="AlphaFoldDB" id="A0A245ZRT4"/>
<organism evidence="4 5">
    <name type="scientific">Sphingomonas mucosissima</name>
    <dbReference type="NCBI Taxonomy" id="370959"/>
    <lineage>
        <taxon>Bacteria</taxon>
        <taxon>Pseudomonadati</taxon>
        <taxon>Pseudomonadota</taxon>
        <taxon>Alphaproteobacteria</taxon>
        <taxon>Sphingomonadales</taxon>
        <taxon>Sphingomonadaceae</taxon>
        <taxon>Sphingomonas</taxon>
    </lineage>
</organism>
<dbReference type="Gene3D" id="3.30.70.360">
    <property type="match status" value="1"/>
</dbReference>
<protein>
    <submittedName>
        <fullName evidence="4">Acetylornithine deacetylase</fullName>
    </submittedName>
</protein>
<keyword evidence="2" id="KW-0378">Hydrolase</keyword>
<evidence type="ECO:0000313" key="5">
    <source>
        <dbReference type="Proteomes" id="UP000197783"/>
    </source>
</evidence>
<evidence type="ECO:0000259" key="3">
    <source>
        <dbReference type="Pfam" id="PF07687"/>
    </source>
</evidence>
<dbReference type="PANTHER" id="PTHR43808:SF17">
    <property type="entry name" value="PEPTIDASE M20"/>
    <property type="match status" value="1"/>
</dbReference>
<gene>
    <name evidence="4" type="ORF">SPMU_07660</name>
</gene>
<dbReference type="SUPFAM" id="SSF55031">
    <property type="entry name" value="Bacterial exopeptidase dimerisation domain"/>
    <property type="match status" value="1"/>
</dbReference>
<dbReference type="InterPro" id="IPR011650">
    <property type="entry name" value="Peptidase_M20_dimer"/>
</dbReference>
<reference evidence="4 5" key="1">
    <citation type="submission" date="2017-03" db="EMBL/GenBank/DDBJ databases">
        <title>Genome sequence of Sphingomonas mucosissima DSM 17494.</title>
        <authorList>
            <person name="Poehlein A."/>
            <person name="Wuebbeler J.H."/>
            <person name="Steinbuechel A."/>
            <person name="Daniel R."/>
        </authorList>
    </citation>
    <scope>NUCLEOTIDE SEQUENCE [LARGE SCALE GENOMIC DNA]</scope>
    <source>
        <strain evidence="4 5">DSM 17494</strain>
    </source>
</reference>